<comment type="caution">
    <text evidence="2">The sequence shown here is derived from an EMBL/GenBank/DDBJ whole genome shotgun (WGS) entry which is preliminary data.</text>
</comment>
<feature type="domain" description="TTF-type" evidence="1">
    <location>
        <begin position="92"/>
        <end position="179"/>
    </location>
</feature>
<evidence type="ECO:0000313" key="2">
    <source>
        <dbReference type="EMBL" id="KAF0690919.1"/>
    </source>
</evidence>
<dbReference type="PANTHER" id="PTHR45749:SF35">
    <property type="entry name" value="AC-LIKE TRANSPOSASE-RELATED"/>
    <property type="match status" value="1"/>
</dbReference>
<dbReference type="SMART" id="SM00597">
    <property type="entry name" value="ZnF_TTF"/>
    <property type="match status" value="1"/>
</dbReference>
<dbReference type="Pfam" id="PF14291">
    <property type="entry name" value="DUF4371"/>
    <property type="match status" value="1"/>
</dbReference>
<evidence type="ECO:0000313" key="3">
    <source>
        <dbReference type="Proteomes" id="UP000478052"/>
    </source>
</evidence>
<dbReference type="AlphaFoldDB" id="A0A6G0VJL2"/>
<protein>
    <submittedName>
        <fullName evidence="2">Zinc finger MYM-type protein 1-like</fullName>
    </submittedName>
</protein>
<dbReference type="Proteomes" id="UP000478052">
    <property type="component" value="Unassembled WGS sequence"/>
</dbReference>
<feature type="non-terminal residue" evidence="2">
    <location>
        <position position="1"/>
    </location>
</feature>
<dbReference type="SUPFAM" id="SSF53098">
    <property type="entry name" value="Ribonuclease H-like"/>
    <property type="match status" value="1"/>
</dbReference>
<reference evidence="2 3" key="1">
    <citation type="submission" date="2019-08" db="EMBL/GenBank/DDBJ databases">
        <title>Whole genome of Aphis craccivora.</title>
        <authorList>
            <person name="Voronova N.V."/>
            <person name="Shulinski R.S."/>
            <person name="Bandarenka Y.V."/>
            <person name="Zhorov D.G."/>
            <person name="Warner D."/>
        </authorList>
    </citation>
    <scope>NUCLEOTIDE SEQUENCE [LARGE SCALE GENOMIC DNA]</scope>
    <source>
        <strain evidence="2">180601</strain>
        <tissue evidence="2">Whole Body</tissue>
    </source>
</reference>
<dbReference type="InterPro" id="IPR012337">
    <property type="entry name" value="RNaseH-like_sf"/>
</dbReference>
<keyword evidence="3" id="KW-1185">Reference proteome</keyword>
<gene>
    <name evidence="2" type="ORF">FWK35_00039165</name>
</gene>
<feature type="non-terminal residue" evidence="2">
    <location>
        <position position="502"/>
    </location>
</feature>
<dbReference type="EMBL" id="VUJU01016128">
    <property type="protein sequence ID" value="KAF0690919.1"/>
    <property type="molecule type" value="Genomic_DNA"/>
</dbReference>
<proteinExistence type="predicted"/>
<organism evidence="2 3">
    <name type="scientific">Aphis craccivora</name>
    <name type="common">Cowpea aphid</name>
    <dbReference type="NCBI Taxonomy" id="307492"/>
    <lineage>
        <taxon>Eukaryota</taxon>
        <taxon>Metazoa</taxon>
        <taxon>Ecdysozoa</taxon>
        <taxon>Arthropoda</taxon>
        <taxon>Hexapoda</taxon>
        <taxon>Insecta</taxon>
        <taxon>Pterygota</taxon>
        <taxon>Neoptera</taxon>
        <taxon>Paraneoptera</taxon>
        <taxon>Hemiptera</taxon>
        <taxon>Sternorrhyncha</taxon>
        <taxon>Aphidomorpha</taxon>
        <taxon>Aphidoidea</taxon>
        <taxon>Aphididae</taxon>
        <taxon>Aphidini</taxon>
        <taxon>Aphis</taxon>
        <taxon>Aphis</taxon>
    </lineage>
</organism>
<name>A0A6G0VJL2_APHCR</name>
<sequence length="502" mass="58120">SVVENVFNENLDIALPPSSEKSEKPISHNLDSTTILNVVKDIDLSDPYNWPDSINSYLRVDLVKLGPRRNINIKYPISSIDKTERQFSNSLYSRKLSNGEFIDRQWLVYSVSSDRVYCFCCKLFPSHATNLRISSLATVGLRDWKHISERLKMHEISQAHIKSAIDWSELRQRLGKLETIDKAHQILIEKEKNHWREVLKRIIAAIHFLAKHNDAFRGNTDILYQPNNGKFLGLMEMFAKFDPFIFEHLKRIRDHKTHTHYLGHDIQNELIEIMASEINKKIIQKIKSAKYYAVIMDCTPDISRQEQLSLVIRIVDMSLDDEFTNPTIKEFFIDFTNICSSTGINLSNVLLKKLKDYDIDIADCRGQGYDNGANMVGQYQGVQSRILNQNPRALFMPCWAHSLNLVLKDTAKTSARAMHFFGTIERIFTIFSASTARWGIFKKHCHQWTVKKWSETRWESRHSSVKAIRFQVKEIIDALDEINETTNDSMISSETNSLTAEM</sequence>
<dbReference type="InterPro" id="IPR006580">
    <property type="entry name" value="Znf_TTF"/>
</dbReference>
<dbReference type="PANTHER" id="PTHR45749">
    <property type="match status" value="1"/>
</dbReference>
<accession>A0A6G0VJL2</accession>
<evidence type="ECO:0000259" key="1">
    <source>
        <dbReference type="SMART" id="SM00597"/>
    </source>
</evidence>
<dbReference type="InterPro" id="IPR025398">
    <property type="entry name" value="DUF4371"/>
</dbReference>
<dbReference type="OrthoDB" id="6613116at2759"/>